<evidence type="ECO:0000256" key="3">
    <source>
        <dbReference type="ARBA" id="ARBA00022679"/>
    </source>
</evidence>
<dbReference type="InterPro" id="IPR000719">
    <property type="entry name" value="Prot_kinase_dom"/>
</dbReference>
<dbReference type="PROSITE" id="PS50011">
    <property type="entry name" value="PROTEIN_KINASE_DOM"/>
    <property type="match status" value="1"/>
</dbReference>
<dbReference type="STRING" id="55188.A0A2H5PC79"/>
<sequence length="388" mass="44338">MEQYEKIRELGSGSYGDVFQALDKKSGEFVAVKKLKKKIFSLDESRNLKEVKCLRKMNNHPNIVKLRNLVKEHEDVFIVFEYMESDLLKLMKERAGQNFSEDEVRNLCFQVFQGLHYMHRQGYFHRDLKPSNLLVSKGVIKIGDLGMVKEIDSSLPCTDYVTTRWYRAPEVLLLSEIYGPEVDMWAMGAIMFEMLSFRILFPGKNSADQIYRICQVIGSPTEDSWPLGIQLASNLDWKFPQMGGVNLRELSPSASRESISLISRLCSWNPHMRPTAAEALEHPFFRSCHFVPRSVPLLCNNFEAVAFPTATVTMQGRSLTYSEVPNDGQLCSCFKCEMQRTNNDHMIINSAKSATSMIYKTGHATTTEILASRMQPLQQLMMSRPPGF</sequence>
<dbReference type="Proteomes" id="UP000236630">
    <property type="component" value="Unassembled WGS sequence"/>
</dbReference>
<comment type="catalytic activity">
    <reaction evidence="8">
        <text>L-seryl-[protein] + ATP = O-phospho-L-seryl-[protein] + ADP + H(+)</text>
        <dbReference type="Rhea" id="RHEA:17989"/>
        <dbReference type="Rhea" id="RHEA-COMP:9863"/>
        <dbReference type="Rhea" id="RHEA-COMP:11604"/>
        <dbReference type="ChEBI" id="CHEBI:15378"/>
        <dbReference type="ChEBI" id="CHEBI:29999"/>
        <dbReference type="ChEBI" id="CHEBI:30616"/>
        <dbReference type="ChEBI" id="CHEBI:83421"/>
        <dbReference type="ChEBI" id="CHEBI:456216"/>
        <dbReference type="EC" id="2.7.11.24"/>
    </reaction>
</comment>
<name>A0A2H5PC79_CITUN</name>
<evidence type="ECO:0000313" key="13">
    <source>
        <dbReference type="Proteomes" id="UP000236630"/>
    </source>
</evidence>
<evidence type="ECO:0000256" key="7">
    <source>
        <dbReference type="ARBA" id="ARBA00047592"/>
    </source>
</evidence>
<comment type="catalytic activity">
    <reaction evidence="7">
        <text>L-threonyl-[protein] + ATP = O-phospho-L-threonyl-[protein] + ADP + H(+)</text>
        <dbReference type="Rhea" id="RHEA:46608"/>
        <dbReference type="Rhea" id="RHEA-COMP:11060"/>
        <dbReference type="Rhea" id="RHEA-COMP:11605"/>
        <dbReference type="ChEBI" id="CHEBI:15378"/>
        <dbReference type="ChEBI" id="CHEBI:30013"/>
        <dbReference type="ChEBI" id="CHEBI:30616"/>
        <dbReference type="ChEBI" id="CHEBI:61977"/>
        <dbReference type="ChEBI" id="CHEBI:456216"/>
        <dbReference type="EC" id="2.7.11.24"/>
    </reaction>
</comment>
<keyword evidence="3" id="KW-0808">Transferase</keyword>
<evidence type="ECO:0000256" key="6">
    <source>
        <dbReference type="ARBA" id="ARBA00022840"/>
    </source>
</evidence>
<dbReference type="InterPro" id="IPR011009">
    <property type="entry name" value="Kinase-like_dom_sf"/>
</dbReference>
<proteinExistence type="inferred from homology"/>
<feature type="domain" description="Protein kinase" evidence="11">
    <location>
        <begin position="4"/>
        <end position="285"/>
    </location>
</feature>
<dbReference type="FunFam" id="1.10.510.10:FF:000624">
    <property type="entry name" value="Mitogen-activated protein kinase"/>
    <property type="match status" value="1"/>
</dbReference>
<evidence type="ECO:0000256" key="8">
    <source>
        <dbReference type="ARBA" id="ARBA00048312"/>
    </source>
</evidence>
<dbReference type="SMART" id="SM00220">
    <property type="entry name" value="S_TKc"/>
    <property type="match status" value="1"/>
</dbReference>
<reference evidence="12 13" key="1">
    <citation type="journal article" date="2017" name="Front. Genet.">
        <title>Draft sequencing of the heterozygous diploid genome of Satsuma (Citrus unshiu Marc.) using a hybrid assembly approach.</title>
        <authorList>
            <person name="Shimizu T."/>
            <person name="Tanizawa Y."/>
            <person name="Mochizuki T."/>
            <person name="Nagasaki H."/>
            <person name="Yoshioka T."/>
            <person name="Toyoda A."/>
            <person name="Fujiyama A."/>
            <person name="Kaminuma E."/>
            <person name="Nakamura Y."/>
        </authorList>
    </citation>
    <scope>NUCLEOTIDE SEQUENCE [LARGE SCALE GENOMIC DNA]</scope>
    <source>
        <strain evidence="13">cv. Miyagawa wase</strain>
    </source>
</reference>
<evidence type="ECO:0000256" key="5">
    <source>
        <dbReference type="ARBA" id="ARBA00022777"/>
    </source>
</evidence>
<evidence type="ECO:0000256" key="9">
    <source>
        <dbReference type="PROSITE-ProRule" id="PRU10141"/>
    </source>
</evidence>
<evidence type="ECO:0000313" key="12">
    <source>
        <dbReference type="EMBL" id="GAY49974.1"/>
    </source>
</evidence>
<dbReference type="Pfam" id="PF00069">
    <property type="entry name" value="Pkinase"/>
    <property type="match status" value="1"/>
</dbReference>
<evidence type="ECO:0000256" key="2">
    <source>
        <dbReference type="ARBA" id="ARBA00022527"/>
    </source>
</evidence>
<dbReference type="PANTHER" id="PTHR24055">
    <property type="entry name" value="MITOGEN-ACTIVATED PROTEIN KINASE"/>
    <property type="match status" value="1"/>
</dbReference>
<comment type="similarity">
    <text evidence="1">Belongs to the protein kinase superfamily. CMGC Ser/Thr protein kinase family. MAP kinase subfamily.</text>
</comment>
<dbReference type="Gene3D" id="3.30.200.20">
    <property type="entry name" value="Phosphorylase Kinase, domain 1"/>
    <property type="match status" value="1"/>
</dbReference>
<comment type="caution">
    <text evidence="12">The sequence shown here is derived from an EMBL/GenBank/DDBJ whole genome shotgun (WGS) entry which is preliminary data.</text>
</comment>
<evidence type="ECO:0000256" key="4">
    <source>
        <dbReference type="ARBA" id="ARBA00022741"/>
    </source>
</evidence>
<dbReference type="CDD" id="cd07830">
    <property type="entry name" value="STKc_MAK_like"/>
    <property type="match status" value="1"/>
</dbReference>
<evidence type="ECO:0000256" key="10">
    <source>
        <dbReference type="RuleBase" id="RU000304"/>
    </source>
</evidence>
<evidence type="ECO:0000259" key="11">
    <source>
        <dbReference type="PROSITE" id="PS50011"/>
    </source>
</evidence>
<dbReference type="SUPFAM" id="SSF56112">
    <property type="entry name" value="Protein kinase-like (PK-like)"/>
    <property type="match status" value="1"/>
</dbReference>
<protein>
    <recommendedName>
        <fullName evidence="11">Protein kinase domain-containing protein</fullName>
    </recommendedName>
</protein>
<dbReference type="InterPro" id="IPR008271">
    <property type="entry name" value="Ser/Thr_kinase_AS"/>
</dbReference>
<keyword evidence="2 10" id="KW-0723">Serine/threonine-protein kinase</keyword>
<dbReference type="GO" id="GO:0005524">
    <property type="term" value="F:ATP binding"/>
    <property type="evidence" value="ECO:0007669"/>
    <property type="project" value="UniProtKB-UniRule"/>
</dbReference>
<feature type="binding site" evidence="9">
    <location>
        <position position="34"/>
    </location>
    <ligand>
        <name>ATP</name>
        <dbReference type="ChEBI" id="CHEBI:30616"/>
    </ligand>
</feature>
<keyword evidence="13" id="KW-1185">Reference proteome</keyword>
<keyword evidence="4 9" id="KW-0547">Nucleotide-binding</keyword>
<dbReference type="PROSITE" id="PS00108">
    <property type="entry name" value="PROTEIN_KINASE_ST"/>
    <property type="match status" value="1"/>
</dbReference>
<dbReference type="EMBL" id="BDQV01000057">
    <property type="protein sequence ID" value="GAY49974.1"/>
    <property type="molecule type" value="Genomic_DNA"/>
</dbReference>
<keyword evidence="5" id="KW-0418">Kinase</keyword>
<accession>A0A2H5PC79</accession>
<dbReference type="AlphaFoldDB" id="A0A2H5PC79"/>
<keyword evidence="6 9" id="KW-0067">ATP-binding</keyword>
<gene>
    <name evidence="12" type="ORF">CUMW_123190</name>
</gene>
<dbReference type="PROSITE" id="PS00107">
    <property type="entry name" value="PROTEIN_KINASE_ATP"/>
    <property type="match status" value="1"/>
</dbReference>
<dbReference type="InterPro" id="IPR050117">
    <property type="entry name" value="MAPK"/>
</dbReference>
<dbReference type="Gene3D" id="1.10.510.10">
    <property type="entry name" value="Transferase(Phosphotransferase) domain 1"/>
    <property type="match status" value="1"/>
</dbReference>
<organism evidence="12 13">
    <name type="scientific">Citrus unshiu</name>
    <name type="common">Satsuma mandarin</name>
    <name type="synonym">Citrus nobilis var. unshiu</name>
    <dbReference type="NCBI Taxonomy" id="55188"/>
    <lineage>
        <taxon>Eukaryota</taxon>
        <taxon>Viridiplantae</taxon>
        <taxon>Streptophyta</taxon>
        <taxon>Embryophyta</taxon>
        <taxon>Tracheophyta</taxon>
        <taxon>Spermatophyta</taxon>
        <taxon>Magnoliopsida</taxon>
        <taxon>eudicotyledons</taxon>
        <taxon>Gunneridae</taxon>
        <taxon>Pentapetalae</taxon>
        <taxon>rosids</taxon>
        <taxon>malvids</taxon>
        <taxon>Sapindales</taxon>
        <taxon>Rutaceae</taxon>
        <taxon>Aurantioideae</taxon>
        <taxon>Citrus</taxon>
    </lineage>
</organism>
<evidence type="ECO:0000256" key="1">
    <source>
        <dbReference type="ARBA" id="ARBA00008832"/>
    </source>
</evidence>
<dbReference type="GO" id="GO:0004707">
    <property type="term" value="F:MAP kinase activity"/>
    <property type="evidence" value="ECO:0007669"/>
    <property type="project" value="UniProtKB-EC"/>
</dbReference>
<dbReference type="InterPro" id="IPR017441">
    <property type="entry name" value="Protein_kinase_ATP_BS"/>
</dbReference>